<dbReference type="Proteomes" id="UP000256679">
    <property type="component" value="Unassembled WGS sequence"/>
</dbReference>
<reference evidence="1 2" key="1">
    <citation type="submission" date="2018-05" db="EMBL/GenBank/DDBJ databases">
        <title>Whole genome sequencing of Paracoccus thiocyanatus SST.</title>
        <authorList>
            <person name="Ghosh W."/>
            <person name="Rameez M.J."/>
            <person name="Roy C."/>
        </authorList>
    </citation>
    <scope>NUCLEOTIDE SEQUENCE [LARGE SCALE GENOMIC DNA]</scope>
    <source>
        <strain evidence="1 2">SST</strain>
    </source>
</reference>
<keyword evidence="2" id="KW-1185">Reference proteome</keyword>
<sequence>MPPGPSGVHLPKGGRIVRIFTSRATDLAALAVNAGDYTSQPDSDVAPLCDWPAPPDGFRIRVYDLARYLATDGPRIQPRVFRCTNLMVNVFAPWHDRRDPASLSPHWHEDFEQASLGLQGHFIHHIRYPWGSDSTRWQADEHIACTSPSVAIIPPPPSIRRKMWARARPGWSISSLRPVPISPCGQASS</sequence>
<dbReference type="EMBL" id="QFCQ01000003">
    <property type="protein sequence ID" value="RDW14748.1"/>
    <property type="molecule type" value="Genomic_DNA"/>
</dbReference>
<name>A0A3D8PHN0_9RHOB</name>
<proteinExistence type="predicted"/>
<dbReference type="AlphaFoldDB" id="A0A3D8PHN0"/>
<organism evidence="1 2">
    <name type="scientific">Paracoccus thiocyanatus</name>
    <dbReference type="NCBI Taxonomy" id="34006"/>
    <lineage>
        <taxon>Bacteria</taxon>
        <taxon>Pseudomonadati</taxon>
        <taxon>Pseudomonadota</taxon>
        <taxon>Alphaproteobacteria</taxon>
        <taxon>Rhodobacterales</taxon>
        <taxon>Paracoccaceae</taxon>
        <taxon>Paracoccus</taxon>
    </lineage>
</organism>
<gene>
    <name evidence="1" type="ORF">DIE28_01020</name>
</gene>
<evidence type="ECO:0000313" key="1">
    <source>
        <dbReference type="EMBL" id="RDW14748.1"/>
    </source>
</evidence>
<evidence type="ECO:0008006" key="3">
    <source>
        <dbReference type="Google" id="ProtNLM"/>
    </source>
</evidence>
<evidence type="ECO:0000313" key="2">
    <source>
        <dbReference type="Proteomes" id="UP000256679"/>
    </source>
</evidence>
<accession>A0A3D8PHN0</accession>
<comment type="caution">
    <text evidence="1">The sequence shown here is derived from an EMBL/GenBank/DDBJ whole genome shotgun (WGS) entry which is preliminary data.</text>
</comment>
<dbReference type="RefSeq" id="WP_115754272.1">
    <property type="nucleotide sequence ID" value="NZ_QFCQ01000003.1"/>
</dbReference>
<protein>
    <recommendedName>
        <fullName evidence="3">Phytanoyl-CoA dioxygenase (PhyH)</fullName>
    </recommendedName>
</protein>